<protein>
    <submittedName>
        <fullName evidence="2">Uncharacterized protein</fullName>
    </submittedName>
</protein>
<gene>
    <name evidence="2" type="ORF">BAGA_19410</name>
</gene>
<proteinExistence type="predicted"/>
<feature type="transmembrane region" description="Helical" evidence="1">
    <location>
        <begin position="43"/>
        <end position="61"/>
    </location>
</feature>
<evidence type="ECO:0000313" key="2">
    <source>
        <dbReference type="EMBL" id="KEK22446.1"/>
    </source>
</evidence>
<organism evidence="2 3">
    <name type="scientific">Bacillus gaemokensis</name>
    <dbReference type="NCBI Taxonomy" id="574375"/>
    <lineage>
        <taxon>Bacteria</taxon>
        <taxon>Bacillati</taxon>
        <taxon>Bacillota</taxon>
        <taxon>Bacilli</taxon>
        <taxon>Bacillales</taxon>
        <taxon>Bacillaceae</taxon>
        <taxon>Bacillus</taxon>
        <taxon>Bacillus cereus group</taxon>
    </lineage>
</organism>
<dbReference type="EMBL" id="JOTM01000031">
    <property type="protein sequence ID" value="KEK22446.1"/>
    <property type="molecule type" value="Genomic_DNA"/>
</dbReference>
<dbReference type="STRING" id="574375.AZF08_17840"/>
<dbReference type="AlphaFoldDB" id="A0A073K7G1"/>
<keyword evidence="1" id="KW-1133">Transmembrane helix</keyword>
<accession>A0A073K7G1</accession>
<keyword evidence="3" id="KW-1185">Reference proteome</keyword>
<keyword evidence="1" id="KW-0472">Membrane</keyword>
<name>A0A073K7G1_9BACI</name>
<evidence type="ECO:0000313" key="3">
    <source>
        <dbReference type="Proteomes" id="UP000027778"/>
    </source>
</evidence>
<evidence type="ECO:0000256" key="1">
    <source>
        <dbReference type="SAM" id="Phobius"/>
    </source>
</evidence>
<keyword evidence="1" id="KW-0812">Transmembrane</keyword>
<dbReference type="Proteomes" id="UP000027778">
    <property type="component" value="Unassembled WGS sequence"/>
</dbReference>
<sequence length="82" mass="9668">MNVSEEFITLKSHQVYIKKIGRGKPLFFYMVDQGIIMNISSHMLKNFLIILHLFFMIKLVVGERNLIRKIIVLAKKLSYLKN</sequence>
<comment type="caution">
    <text evidence="2">The sequence shown here is derived from an EMBL/GenBank/DDBJ whole genome shotgun (WGS) entry which is preliminary data.</text>
</comment>
<reference evidence="2 3" key="1">
    <citation type="submission" date="2014-06" db="EMBL/GenBank/DDBJ databases">
        <title>Draft genome sequence of Bacillus gaemokensis JCM 15801 (MCCC 1A00707).</title>
        <authorList>
            <person name="Lai Q."/>
            <person name="Liu Y."/>
            <person name="Shao Z."/>
        </authorList>
    </citation>
    <scope>NUCLEOTIDE SEQUENCE [LARGE SCALE GENOMIC DNA]</scope>
    <source>
        <strain evidence="2 3">JCM 15801</strain>
    </source>
</reference>